<keyword evidence="5" id="KW-1185">Reference proteome</keyword>
<feature type="region of interest" description="Disordered" evidence="2">
    <location>
        <begin position="89"/>
        <end position="136"/>
    </location>
</feature>
<organism evidence="4 5">
    <name type="scientific">Cuscuta europaea</name>
    <name type="common">European dodder</name>
    <dbReference type="NCBI Taxonomy" id="41803"/>
    <lineage>
        <taxon>Eukaryota</taxon>
        <taxon>Viridiplantae</taxon>
        <taxon>Streptophyta</taxon>
        <taxon>Embryophyta</taxon>
        <taxon>Tracheophyta</taxon>
        <taxon>Spermatophyta</taxon>
        <taxon>Magnoliopsida</taxon>
        <taxon>eudicotyledons</taxon>
        <taxon>Gunneridae</taxon>
        <taxon>Pentapetalae</taxon>
        <taxon>asterids</taxon>
        <taxon>lamiids</taxon>
        <taxon>Solanales</taxon>
        <taxon>Convolvulaceae</taxon>
        <taxon>Cuscuteae</taxon>
        <taxon>Cuscuta</taxon>
        <taxon>Cuscuta subgen. Cuscuta</taxon>
    </lineage>
</organism>
<evidence type="ECO:0000256" key="2">
    <source>
        <dbReference type="SAM" id="MobiDB-lite"/>
    </source>
</evidence>
<feature type="compositionally biased region" description="Polar residues" evidence="2">
    <location>
        <begin position="117"/>
        <end position="128"/>
    </location>
</feature>
<dbReference type="Pfam" id="PF05030">
    <property type="entry name" value="SSXT"/>
    <property type="match status" value="1"/>
</dbReference>
<comment type="similarity">
    <text evidence="1">Belongs to the SS18 family.</text>
</comment>
<accession>A0A9P1EKR7</accession>
<evidence type="ECO:0000313" key="5">
    <source>
        <dbReference type="Proteomes" id="UP001152484"/>
    </source>
</evidence>
<comment type="caution">
    <text evidence="4">The sequence shown here is derived from an EMBL/GenBank/DDBJ whole genome shotgun (WGS) entry which is preliminary data.</text>
</comment>
<evidence type="ECO:0000256" key="1">
    <source>
        <dbReference type="ARBA" id="ARBA00007945"/>
    </source>
</evidence>
<reference evidence="4" key="1">
    <citation type="submission" date="2022-07" db="EMBL/GenBank/DDBJ databases">
        <authorList>
            <person name="Macas J."/>
            <person name="Novak P."/>
            <person name="Neumann P."/>
        </authorList>
    </citation>
    <scope>NUCLEOTIDE SEQUENCE</scope>
</reference>
<sequence length="223" mass="23953">MDQMTLETPELMAQAAAQPPYLDAASQSGSFPILTQHQIQKILQDNTKLILAIMECNNLGKMAESAEYLDILQENLTYLAAMADVVPPQGSEVASQEPVISGSAPPQETQLVPPESHASSSVRTQEQSADPVMNPPPPLLQPNAALPPQEHVLQQQQQQFQSCLGFARFSSMSGMQQIMRAAGQATSGSNGCMDVQGNMQPSTSSDGLIKPQYWGVDGHAHVN</sequence>
<evidence type="ECO:0000259" key="3">
    <source>
        <dbReference type="Pfam" id="PF05030"/>
    </source>
</evidence>
<dbReference type="InterPro" id="IPR007726">
    <property type="entry name" value="SS18_N"/>
</dbReference>
<name>A0A9P1EKR7_CUSEU</name>
<protein>
    <recommendedName>
        <fullName evidence="3">SS18 N-terminal domain-containing protein</fullName>
    </recommendedName>
</protein>
<feature type="region of interest" description="Disordered" evidence="2">
    <location>
        <begin position="201"/>
        <end position="223"/>
    </location>
</feature>
<dbReference type="AlphaFoldDB" id="A0A9P1EKR7"/>
<feature type="domain" description="SS18 N-terminal" evidence="3">
    <location>
        <begin position="34"/>
        <end position="85"/>
    </location>
</feature>
<dbReference type="OrthoDB" id="10265171at2759"/>
<dbReference type="Proteomes" id="UP001152484">
    <property type="component" value="Unassembled WGS sequence"/>
</dbReference>
<gene>
    <name evidence="4" type="ORF">CEURO_LOCUS19066</name>
</gene>
<evidence type="ECO:0000313" key="4">
    <source>
        <dbReference type="EMBL" id="CAH9111038.1"/>
    </source>
</evidence>
<proteinExistence type="inferred from homology"/>
<dbReference type="EMBL" id="CAMAPE010000054">
    <property type="protein sequence ID" value="CAH9111038.1"/>
    <property type="molecule type" value="Genomic_DNA"/>
</dbReference>